<dbReference type="InterPro" id="IPR051013">
    <property type="entry name" value="MBL_superfamily_lactonases"/>
</dbReference>
<comment type="cofactor">
    <cofactor evidence="1">
        <name>Zn(2+)</name>
        <dbReference type="ChEBI" id="CHEBI:29105"/>
    </cofactor>
</comment>
<keyword evidence="3" id="KW-0479">Metal-binding</keyword>
<evidence type="ECO:0000256" key="3">
    <source>
        <dbReference type="ARBA" id="ARBA00022723"/>
    </source>
</evidence>
<evidence type="ECO:0000259" key="6">
    <source>
        <dbReference type="SMART" id="SM00849"/>
    </source>
</evidence>
<dbReference type="RefSeq" id="WP_005742093.1">
    <property type="nucleotide sequence ID" value="NZ_CP031226.1"/>
</dbReference>
<name>A0AAD0PVT7_PSEAV</name>
<dbReference type="PANTHER" id="PTHR42978">
    <property type="entry name" value="QUORUM-QUENCHING LACTONASE YTNP-RELATED-RELATED"/>
    <property type="match status" value="1"/>
</dbReference>
<keyword evidence="7" id="KW-0614">Plasmid</keyword>
<evidence type="ECO:0000313" key="8">
    <source>
        <dbReference type="Proteomes" id="UP000006426"/>
    </source>
</evidence>
<reference evidence="7 8" key="1">
    <citation type="journal article" date="2011" name="PLoS Pathog.">
        <title>Dynamic evolution of pathogenicity revealed by sequencing and comparative genomics of 19 Pseudomonas syringae isolates.</title>
        <authorList>
            <person name="Baltrus D.A."/>
            <person name="Nishimura M.T."/>
            <person name="Romanchuk A."/>
            <person name="Chang J.H."/>
            <person name="Mukhtar M.S."/>
            <person name="Cherkis K."/>
            <person name="Roach J."/>
            <person name="Grant S.R."/>
            <person name="Jones C.D."/>
            <person name="Dangl J.L."/>
        </authorList>
    </citation>
    <scope>NUCLEOTIDE SEQUENCE [LARGE SCALE GENOMIC DNA]</scope>
    <source>
        <strain evidence="7 8">M301315</strain>
    </source>
</reference>
<dbReference type="SUPFAM" id="SSF56281">
    <property type="entry name" value="Metallo-hydrolase/oxidoreductase"/>
    <property type="match status" value="1"/>
</dbReference>
<accession>A0AAD0PVT7</accession>
<evidence type="ECO:0000256" key="5">
    <source>
        <dbReference type="ARBA" id="ARBA00022833"/>
    </source>
</evidence>
<keyword evidence="4" id="KW-0378">Hydrolase</keyword>
<comment type="similarity">
    <text evidence="2">Belongs to the metallo-beta-lactamase superfamily.</text>
</comment>
<dbReference type="GeneID" id="39474265"/>
<dbReference type="EMBL" id="CP031226">
    <property type="protein sequence ID" value="AXH59666.1"/>
    <property type="molecule type" value="Genomic_DNA"/>
</dbReference>
<dbReference type="AlphaFoldDB" id="A0AAD0PVT7"/>
<dbReference type="CDD" id="cd07730">
    <property type="entry name" value="metallo-hydrolase-like_MBL-fold"/>
    <property type="match status" value="1"/>
</dbReference>
<organism evidence="7 8">
    <name type="scientific">Pseudomonas amygdali pv. lachrymans str. M301315</name>
    <dbReference type="NCBI Taxonomy" id="629260"/>
    <lineage>
        <taxon>Bacteria</taxon>
        <taxon>Pseudomonadati</taxon>
        <taxon>Pseudomonadota</taxon>
        <taxon>Gammaproteobacteria</taxon>
        <taxon>Pseudomonadales</taxon>
        <taxon>Pseudomonadaceae</taxon>
        <taxon>Pseudomonas</taxon>
        <taxon>Pseudomonas amygdali</taxon>
    </lineage>
</organism>
<dbReference type="GO" id="GO:0016787">
    <property type="term" value="F:hydrolase activity"/>
    <property type="evidence" value="ECO:0007669"/>
    <property type="project" value="UniProtKB-KW"/>
</dbReference>
<evidence type="ECO:0000313" key="7">
    <source>
        <dbReference type="EMBL" id="AXH59666.1"/>
    </source>
</evidence>
<feature type="domain" description="Metallo-beta-lactamase" evidence="6">
    <location>
        <begin position="38"/>
        <end position="263"/>
    </location>
</feature>
<dbReference type="Gene3D" id="3.60.15.10">
    <property type="entry name" value="Ribonuclease Z/Hydroxyacylglutathione hydrolase-like"/>
    <property type="match status" value="1"/>
</dbReference>
<evidence type="ECO:0000256" key="1">
    <source>
        <dbReference type="ARBA" id="ARBA00001947"/>
    </source>
</evidence>
<geneLocation type="plasmid" evidence="8">
    <name>pmppla107</name>
</geneLocation>
<dbReference type="InterPro" id="IPR001279">
    <property type="entry name" value="Metallo-B-lactamas"/>
</dbReference>
<dbReference type="GO" id="GO:0046872">
    <property type="term" value="F:metal ion binding"/>
    <property type="evidence" value="ECO:0007669"/>
    <property type="project" value="UniProtKB-KW"/>
</dbReference>
<evidence type="ECO:0000256" key="4">
    <source>
        <dbReference type="ARBA" id="ARBA00022801"/>
    </source>
</evidence>
<dbReference type="Pfam" id="PF00753">
    <property type="entry name" value="Lactamase_B"/>
    <property type="match status" value="1"/>
</dbReference>
<evidence type="ECO:0000256" key="2">
    <source>
        <dbReference type="ARBA" id="ARBA00007749"/>
    </source>
</evidence>
<proteinExistence type="inferred from homology"/>
<dbReference type="InterPro" id="IPR036866">
    <property type="entry name" value="RibonucZ/Hydroxyglut_hydro"/>
</dbReference>
<keyword evidence="5" id="KW-0862">Zinc</keyword>
<dbReference type="SMART" id="SM00849">
    <property type="entry name" value="Lactamase_B"/>
    <property type="match status" value="1"/>
</dbReference>
<protein>
    <submittedName>
        <fullName evidence="7">MBL fold metallo-hydrolase</fullName>
    </submittedName>
</protein>
<dbReference type="PANTHER" id="PTHR42978:SF2">
    <property type="entry name" value="102 KBASES UNSTABLE REGION: FROM 1 TO 119443"/>
    <property type="match status" value="1"/>
</dbReference>
<gene>
    <name evidence="7" type="ORF">PLA107_031060</name>
</gene>
<dbReference type="Proteomes" id="UP000006426">
    <property type="component" value="Plasmid pmppla107"/>
</dbReference>
<sequence>MSRIPVGHVEVEFFKVGQCSHPGCVAERGCGLAPKSFPNYCTLIRHPLYGNTLFDTGYHPAFFEQTRRFPERLYALTTPVSFDQTLRQQLEARGISGDSIKRIILSHFHADHIAGCIDFNPDEYVAEEWGYQRLMALSRFGQVRKGFIKGLLPADFERRAAWVKRYPQKLSGILGVKLKHDFDCCMLFKDGSAYLVSLPGHAAGHMGVLVRTVQGWIFLTGDAFWTKGNLIGRKPSYLARLIMDEVRPFMVTLDALSYLYAQHSDLVRLIGSHDEAAFQP</sequence>